<keyword evidence="2" id="KW-1185">Reference proteome</keyword>
<proteinExistence type="predicted"/>
<evidence type="ECO:0008006" key="3">
    <source>
        <dbReference type="Google" id="ProtNLM"/>
    </source>
</evidence>
<organism evidence="1 2">
    <name type="scientific">Desulfofundulus australicus DSM 11792</name>
    <dbReference type="NCBI Taxonomy" id="1121425"/>
    <lineage>
        <taxon>Bacteria</taxon>
        <taxon>Bacillati</taxon>
        <taxon>Bacillota</taxon>
        <taxon>Clostridia</taxon>
        <taxon>Eubacteriales</taxon>
        <taxon>Peptococcaceae</taxon>
        <taxon>Desulfofundulus</taxon>
    </lineage>
</organism>
<evidence type="ECO:0000313" key="1">
    <source>
        <dbReference type="EMBL" id="SHF69580.1"/>
    </source>
</evidence>
<dbReference type="EMBL" id="FQUW01000054">
    <property type="protein sequence ID" value="SHF69580.1"/>
    <property type="molecule type" value="Genomic_DNA"/>
</dbReference>
<dbReference type="AlphaFoldDB" id="A0A1M5DRK1"/>
<accession>A0A1M5DRK1</accession>
<sequence>MWERQAKQAMARNFRAAGMSLREIASRLDMSRETIRLWLLSDTEQVFREDIQEKAKARPKVVVGKKRPRQLITLSGPWWREAPPVVHVCIISGRVLVNRWPLE</sequence>
<name>A0A1M5DRK1_9FIRM</name>
<evidence type="ECO:0000313" key="2">
    <source>
        <dbReference type="Proteomes" id="UP000184196"/>
    </source>
</evidence>
<protein>
    <recommendedName>
        <fullName evidence="3">Homeodomain-like domain-containing protein</fullName>
    </recommendedName>
</protein>
<dbReference type="Proteomes" id="UP000184196">
    <property type="component" value="Unassembled WGS sequence"/>
</dbReference>
<reference evidence="2" key="1">
    <citation type="submission" date="2016-11" db="EMBL/GenBank/DDBJ databases">
        <authorList>
            <person name="Varghese N."/>
            <person name="Submissions S."/>
        </authorList>
    </citation>
    <scope>NUCLEOTIDE SEQUENCE [LARGE SCALE GENOMIC DNA]</scope>
    <source>
        <strain evidence="2">DSM 11792</strain>
    </source>
</reference>
<gene>
    <name evidence="1" type="ORF">SAMN02745218_02903</name>
</gene>
<dbReference type="OrthoDB" id="9918403at2"/>
<dbReference type="RefSeq" id="WP_073167550.1">
    <property type="nucleotide sequence ID" value="NZ_FQUW01000054.1"/>
</dbReference>